<keyword evidence="4" id="KW-1185">Reference proteome</keyword>
<dbReference type="GO" id="GO:0008757">
    <property type="term" value="F:S-adenosylmethionine-dependent methyltransferase activity"/>
    <property type="evidence" value="ECO:0007669"/>
    <property type="project" value="InterPro"/>
</dbReference>
<protein>
    <submittedName>
        <fullName evidence="3">Ubiquinone/menaquinone biosynthesis C-methylase UbiE</fullName>
    </submittedName>
</protein>
<dbReference type="PANTHER" id="PTHR43861:SF1">
    <property type="entry name" value="TRANS-ACONITATE 2-METHYLTRANSFERASE"/>
    <property type="match status" value="1"/>
</dbReference>
<accession>A0A3N4RPM9</accession>
<dbReference type="AlphaFoldDB" id="A0A3N4RPM9"/>
<dbReference type="Proteomes" id="UP000266906">
    <property type="component" value="Unassembled WGS sequence"/>
</dbReference>
<evidence type="ECO:0000313" key="3">
    <source>
        <dbReference type="EMBL" id="RPE33059.1"/>
    </source>
</evidence>
<dbReference type="GO" id="GO:0032259">
    <property type="term" value="P:methylation"/>
    <property type="evidence" value="ECO:0007669"/>
    <property type="project" value="UniProtKB-KW"/>
</dbReference>
<dbReference type="PANTHER" id="PTHR43861">
    <property type="entry name" value="TRANS-ACONITATE 2-METHYLTRANSFERASE-RELATED"/>
    <property type="match status" value="1"/>
</dbReference>
<proteinExistence type="predicted"/>
<dbReference type="Gene3D" id="3.40.50.150">
    <property type="entry name" value="Vaccinia Virus protein VP39"/>
    <property type="match status" value="1"/>
</dbReference>
<evidence type="ECO:0000313" key="5">
    <source>
        <dbReference type="Proteomes" id="UP000267408"/>
    </source>
</evidence>
<comment type="caution">
    <text evidence="3">The sequence shown here is derived from an EMBL/GenBank/DDBJ whole genome shotgun (WGS) entry which is preliminary data.</text>
</comment>
<dbReference type="Pfam" id="PF08241">
    <property type="entry name" value="Methyltransf_11"/>
    <property type="match status" value="1"/>
</dbReference>
<dbReference type="GO" id="GO:0017000">
    <property type="term" value="P:antibiotic biosynthetic process"/>
    <property type="evidence" value="ECO:0007669"/>
    <property type="project" value="UniProtKB-ARBA"/>
</dbReference>
<gene>
    <name evidence="3" type="ORF">EDD38_1338</name>
    <name evidence="2" type="ORF">EDD39_0690</name>
</gene>
<evidence type="ECO:0000313" key="2">
    <source>
        <dbReference type="EMBL" id="ROR42565.1"/>
    </source>
</evidence>
<keyword evidence="2" id="KW-0489">Methyltransferase</keyword>
<dbReference type="EMBL" id="RJVJ01000001">
    <property type="protein sequence ID" value="ROR42565.1"/>
    <property type="molecule type" value="Genomic_DNA"/>
</dbReference>
<dbReference type="Proteomes" id="UP000267408">
    <property type="component" value="Unassembled WGS sequence"/>
</dbReference>
<keyword evidence="2" id="KW-0808">Transferase</keyword>
<feature type="domain" description="Methyltransferase type 11" evidence="1">
    <location>
        <begin position="47"/>
        <end position="135"/>
    </location>
</feature>
<dbReference type="InterPro" id="IPR029063">
    <property type="entry name" value="SAM-dependent_MTases_sf"/>
</dbReference>
<dbReference type="SUPFAM" id="SSF53335">
    <property type="entry name" value="S-adenosyl-L-methionine-dependent methyltransferases"/>
    <property type="match status" value="1"/>
</dbReference>
<dbReference type="EMBL" id="RKQG01000001">
    <property type="protein sequence ID" value="RPE33059.1"/>
    <property type="molecule type" value="Genomic_DNA"/>
</dbReference>
<organism evidence="3 4">
    <name type="scientific">Kitasatospora cineracea</name>
    <dbReference type="NCBI Taxonomy" id="88074"/>
    <lineage>
        <taxon>Bacteria</taxon>
        <taxon>Bacillati</taxon>
        <taxon>Actinomycetota</taxon>
        <taxon>Actinomycetes</taxon>
        <taxon>Kitasatosporales</taxon>
        <taxon>Streptomycetaceae</taxon>
        <taxon>Kitasatospora</taxon>
    </lineage>
</organism>
<accession>A0A8G1UEL5</accession>
<dbReference type="InterPro" id="IPR013216">
    <property type="entry name" value="Methyltransf_11"/>
</dbReference>
<sequence>MTDTARPAAPADQVWDADRYDRQFGYVSSLAKGVVDLLDPAPGEHVLDLGCGTGELAAEIAARGARVTGTDSDPAMVAAAARRLGTEVLLADGHDFRLDGPVDAVFSNAALHWMTRPQEVVRSVHRALRPGGRFVAELGGARNVAGIIGAVRAALAEHGLDGGMRMPWYFPSPAEYAALLEANGFLVARTEYFARPTELSDCPRGVADWVAMFGSTLIDHVPADLLPAVLDRVNELAAPTLHRDGRWYADYRRLRFVAVAEERTP</sequence>
<dbReference type="CDD" id="cd02440">
    <property type="entry name" value="AdoMet_MTases"/>
    <property type="match status" value="1"/>
</dbReference>
<keyword evidence="3" id="KW-0830">Ubiquinone</keyword>
<name>A0A3N4RPM9_9ACTN</name>
<dbReference type="OrthoDB" id="9777638at2"/>
<reference evidence="4 5" key="1">
    <citation type="submission" date="2018-11" db="EMBL/GenBank/DDBJ databases">
        <title>Sequencing the genomes of 1000 actinobacteria strains.</title>
        <authorList>
            <person name="Klenk H.-P."/>
        </authorList>
    </citation>
    <scope>NUCLEOTIDE SEQUENCE [LARGE SCALE GENOMIC DNA]</scope>
    <source>
        <strain evidence="2 5">DSM 44780</strain>
        <strain evidence="3 4">DSM 44781</strain>
    </source>
</reference>
<dbReference type="RefSeq" id="WP_123553310.1">
    <property type="nucleotide sequence ID" value="NZ_JBEYIY010000019.1"/>
</dbReference>
<evidence type="ECO:0000313" key="4">
    <source>
        <dbReference type="Proteomes" id="UP000266906"/>
    </source>
</evidence>
<evidence type="ECO:0000259" key="1">
    <source>
        <dbReference type="Pfam" id="PF08241"/>
    </source>
</evidence>